<protein>
    <submittedName>
        <fullName evidence="3">Tungstate ABC transporter binding protein WtpA</fullName>
    </submittedName>
</protein>
<dbReference type="Proteomes" id="UP000009227">
    <property type="component" value="Chromosome"/>
</dbReference>
<dbReference type="CDD" id="cd13540">
    <property type="entry name" value="PBP2_ModA_WtpA"/>
    <property type="match status" value="1"/>
</dbReference>
<name>F6BEG1_METIK</name>
<dbReference type="GeneID" id="10642896"/>
<reference evidence="3 4" key="1">
    <citation type="submission" date="2011-05" db="EMBL/GenBank/DDBJ databases">
        <title>Complete sequence of Methanotorris igneus Kol 5.</title>
        <authorList>
            <consortium name="US DOE Joint Genome Institute"/>
            <person name="Lucas S."/>
            <person name="Han J."/>
            <person name="Lapidus A."/>
            <person name="Cheng J.-F."/>
            <person name="Goodwin L."/>
            <person name="Pitluck S."/>
            <person name="Peters L."/>
            <person name="Mikhailova N."/>
            <person name="Chertkov O."/>
            <person name="Han C."/>
            <person name="Tapia R."/>
            <person name="Land M."/>
            <person name="Hauser L."/>
            <person name="Kyrpides N."/>
            <person name="Ivanova N."/>
            <person name="Pagani I."/>
            <person name="Sieprawska-Lupa M."/>
            <person name="Whitman W."/>
            <person name="Woyke T."/>
        </authorList>
    </citation>
    <scope>NUCLEOTIDE SEQUENCE [LARGE SCALE GENOMIC DNA]</scope>
    <source>
        <strain evidence="4">DSM 5666 / JCM 11834 / Kol 5</strain>
    </source>
</reference>
<dbReference type="FunFam" id="3.40.190.10:FF:000440">
    <property type="entry name" value="Uncharacterized solute-binding protein MA_0280"/>
    <property type="match status" value="1"/>
</dbReference>
<dbReference type="AlphaFoldDB" id="F6BEG1"/>
<dbReference type="PANTHER" id="PTHR30632:SF16">
    <property type="entry name" value="MOLYBDATE_TUNGSTATE-BINDING PROTEIN WTPA"/>
    <property type="match status" value="1"/>
</dbReference>
<proteinExistence type="inferred from homology"/>
<gene>
    <name evidence="3" type="ordered locus">Metig_0061</name>
</gene>
<sequence>MIKSKWLLVLLIGAISVALCGCVNTSKEQPTQSTTPQTSQASNAKVEEKVLKIFHAGSLSVPFSEYEKMFEKEHPNIDVQREPAGSVKCVRKITDLGKKADILASADYSLIPQMMMPKYADWYVMFARNEIVLAYTDKSKYKDEINSTNWYEILNKPDVKFGFSNPNDDPCGYRSQMVMQLAEIYYKNPKIYDDLVLKNSNIKVEEENGTYTILVPQNVEVNTNKIVLRSKETDLLAPLEAGAYDYLFIYKSVAEQHHLKYIELPKEINLGYYEYEDAYKKVKLKLLGKNKTLVAKPIVYGLTIPKNAPHKKEAIEFVKMVLEHPEVFEKNGQPAINPAVGFGNIPEEIKPLVKVEE</sequence>
<organism evidence="4">
    <name type="scientific">Methanotorris igneus (strain DSM 5666 / JCM 11834 / Kol 5)</name>
    <dbReference type="NCBI Taxonomy" id="880724"/>
    <lineage>
        <taxon>Archaea</taxon>
        <taxon>Methanobacteriati</taxon>
        <taxon>Methanobacteriota</taxon>
        <taxon>Methanomada group</taxon>
        <taxon>Methanococci</taxon>
        <taxon>Methanococcales</taxon>
        <taxon>Methanocaldococcaceae</taxon>
        <taxon>Methanotorris</taxon>
    </lineage>
</organism>
<dbReference type="InterPro" id="IPR022498">
    <property type="entry name" value="ABC_trnspt_W-bd_WtpA"/>
</dbReference>
<dbReference type="NCBIfam" id="NF003196">
    <property type="entry name" value="PRK04168.1"/>
    <property type="match status" value="1"/>
</dbReference>
<keyword evidence="2" id="KW-0732">Signal</keyword>
<dbReference type="STRING" id="880724.Metig_0061"/>
<dbReference type="Pfam" id="PF13531">
    <property type="entry name" value="SBP_bac_11"/>
    <property type="match status" value="1"/>
</dbReference>
<evidence type="ECO:0000313" key="4">
    <source>
        <dbReference type="Proteomes" id="UP000009227"/>
    </source>
</evidence>
<dbReference type="GO" id="GO:1901359">
    <property type="term" value="F:tungstate binding"/>
    <property type="evidence" value="ECO:0007669"/>
    <property type="project" value="InterPro"/>
</dbReference>
<dbReference type="SUPFAM" id="SSF53850">
    <property type="entry name" value="Periplasmic binding protein-like II"/>
    <property type="match status" value="1"/>
</dbReference>
<evidence type="ECO:0000256" key="2">
    <source>
        <dbReference type="ARBA" id="ARBA00022729"/>
    </source>
</evidence>
<dbReference type="PROSITE" id="PS51257">
    <property type="entry name" value="PROKAR_LIPOPROTEIN"/>
    <property type="match status" value="1"/>
</dbReference>
<dbReference type="OrthoDB" id="7820at2157"/>
<comment type="similarity">
    <text evidence="1">Belongs to the bacterial solute-binding protein 1 family. WtpA subfamily.</text>
</comment>
<dbReference type="GO" id="GO:0015689">
    <property type="term" value="P:molybdate ion transport"/>
    <property type="evidence" value="ECO:0007669"/>
    <property type="project" value="TreeGrafter"/>
</dbReference>
<dbReference type="EMBL" id="CP002737">
    <property type="protein sequence ID" value="AEF95622.1"/>
    <property type="molecule type" value="Genomic_DNA"/>
</dbReference>
<dbReference type="Gene3D" id="3.40.190.10">
    <property type="entry name" value="Periplasmic binding protein-like II"/>
    <property type="match status" value="2"/>
</dbReference>
<dbReference type="PANTHER" id="PTHR30632">
    <property type="entry name" value="MOLYBDATE-BINDING PERIPLASMIC PROTEIN"/>
    <property type="match status" value="1"/>
</dbReference>
<dbReference type="GO" id="GO:0030973">
    <property type="term" value="F:molybdate ion binding"/>
    <property type="evidence" value="ECO:0007669"/>
    <property type="project" value="TreeGrafter"/>
</dbReference>
<evidence type="ECO:0000313" key="3">
    <source>
        <dbReference type="EMBL" id="AEF95622.1"/>
    </source>
</evidence>
<accession>F6BEG1</accession>
<dbReference type="HOGENOM" id="CLU_055936_0_0_2"/>
<evidence type="ECO:0000256" key="1">
    <source>
        <dbReference type="ARBA" id="ARBA00009438"/>
    </source>
</evidence>
<dbReference type="InterPro" id="IPR050682">
    <property type="entry name" value="ModA/WtpA"/>
</dbReference>
<dbReference type="NCBIfam" id="TIGR03730">
    <property type="entry name" value="tungstate_WtpA"/>
    <property type="match status" value="1"/>
</dbReference>
<dbReference type="KEGG" id="mig:Metig_0061"/>
<dbReference type="RefSeq" id="WP_013798231.1">
    <property type="nucleotide sequence ID" value="NC_015562.1"/>
</dbReference>
<keyword evidence="4" id="KW-1185">Reference proteome</keyword>